<keyword evidence="1" id="KW-0732">Signal</keyword>
<evidence type="ECO:0000259" key="2">
    <source>
        <dbReference type="Pfam" id="PF03625"/>
    </source>
</evidence>
<reference evidence="3 4" key="1">
    <citation type="journal article" date="2016" name="Front. Microbiol.">
        <title>Genomic Resource of Rice Seed Associated Bacteria.</title>
        <authorList>
            <person name="Midha S."/>
            <person name="Bansal K."/>
            <person name="Sharma S."/>
            <person name="Kumar N."/>
            <person name="Patil P.P."/>
            <person name="Chaudhry V."/>
            <person name="Patil P.B."/>
        </authorList>
    </citation>
    <scope>NUCLEOTIDE SEQUENCE [LARGE SCALE GENOMIC DNA]</scope>
    <source>
        <strain evidence="3 4">NS226</strain>
    </source>
</reference>
<dbReference type="Gene3D" id="3.30.310.70">
    <property type="entry name" value="TT1751-like domain"/>
    <property type="match status" value="1"/>
</dbReference>
<feature type="domain" description="DUF302" evidence="2">
    <location>
        <begin position="58"/>
        <end position="119"/>
    </location>
</feature>
<evidence type="ECO:0000313" key="4">
    <source>
        <dbReference type="Proteomes" id="UP000078272"/>
    </source>
</evidence>
<accession>A0A175R6A0</accession>
<dbReference type="InterPro" id="IPR005180">
    <property type="entry name" value="DUF302"/>
</dbReference>
<dbReference type="PANTHER" id="PTHR38342:SF2">
    <property type="entry name" value="INNER MEMBRANE OR EXPORTED"/>
    <property type="match status" value="1"/>
</dbReference>
<dbReference type="OrthoDB" id="9799367at2"/>
<sequence length="153" mass="16047">MQRILRTTLVAFAILGSMAAARAADGLNVRDATGSVEEAVSRLTAAIKDAGAKVVAVVDHAENARSVGKELPDTTLVIFGNPKLGTSLIEENSLVALDLPQKMLVWRDGETTKVGYLEPEVMATRYGIAPEAGPVSTMTAAMDRLANAAASPR</sequence>
<protein>
    <recommendedName>
        <fullName evidence="2">DUF302 domain-containing protein</fullName>
    </recommendedName>
</protein>
<dbReference type="PATRIC" id="fig|401562.3.peg.3524"/>
<dbReference type="CDD" id="cd14797">
    <property type="entry name" value="DUF302"/>
    <property type="match status" value="1"/>
</dbReference>
<gene>
    <name evidence="3" type="ORF">NS226_17915</name>
</gene>
<feature type="signal peptide" evidence="1">
    <location>
        <begin position="1"/>
        <end position="23"/>
    </location>
</feature>
<dbReference type="Proteomes" id="UP000078272">
    <property type="component" value="Unassembled WGS sequence"/>
</dbReference>
<comment type="caution">
    <text evidence="3">The sequence shown here is derived from an EMBL/GenBank/DDBJ whole genome shotgun (WGS) entry which is preliminary data.</text>
</comment>
<name>A0A175R6A0_9HYPH</name>
<organism evidence="3 4">
    <name type="scientific">Aureimonas ureilytica</name>
    <dbReference type="NCBI Taxonomy" id="401562"/>
    <lineage>
        <taxon>Bacteria</taxon>
        <taxon>Pseudomonadati</taxon>
        <taxon>Pseudomonadota</taxon>
        <taxon>Alphaproteobacteria</taxon>
        <taxon>Hyphomicrobiales</taxon>
        <taxon>Aurantimonadaceae</taxon>
        <taxon>Aureimonas</taxon>
    </lineage>
</organism>
<dbReference type="Pfam" id="PF03625">
    <property type="entry name" value="DUF302"/>
    <property type="match status" value="1"/>
</dbReference>
<dbReference type="InterPro" id="IPR035923">
    <property type="entry name" value="TT1751-like_sf"/>
</dbReference>
<proteinExistence type="predicted"/>
<dbReference type="SUPFAM" id="SSF103247">
    <property type="entry name" value="TT1751-like"/>
    <property type="match status" value="1"/>
</dbReference>
<feature type="chain" id="PRO_5008041645" description="DUF302 domain-containing protein" evidence="1">
    <location>
        <begin position="24"/>
        <end position="153"/>
    </location>
</feature>
<evidence type="ECO:0000256" key="1">
    <source>
        <dbReference type="SAM" id="SignalP"/>
    </source>
</evidence>
<evidence type="ECO:0000313" key="3">
    <source>
        <dbReference type="EMBL" id="KTQ86457.1"/>
    </source>
</evidence>
<dbReference type="AlphaFoldDB" id="A0A175R6A0"/>
<dbReference type="PANTHER" id="PTHR38342">
    <property type="entry name" value="SLR5037 PROTEIN"/>
    <property type="match status" value="1"/>
</dbReference>
<dbReference type="EMBL" id="LDPZ01000049">
    <property type="protein sequence ID" value="KTQ86457.1"/>
    <property type="molecule type" value="Genomic_DNA"/>
</dbReference>
<dbReference type="RefSeq" id="WP_153005488.1">
    <property type="nucleotide sequence ID" value="NZ_LDPZ01000049.1"/>
</dbReference>